<evidence type="ECO:0000313" key="2">
    <source>
        <dbReference type="EMBL" id="KAK0140598.1"/>
    </source>
</evidence>
<feature type="region of interest" description="Disordered" evidence="1">
    <location>
        <begin position="223"/>
        <end position="342"/>
    </location>
</feature>
<sequence length="445" mass="47166">MAFVILRRTASQQLLLRASDEAVAYIAAKGPPRGHVAARAKKPEEMEKEAQAHVVSTGGDPGNPMLVLSCHSIQFGKYHGQTFRWLLEKRLQLLASHQREREKSASDSPLMANKDALAQYSCTHPEFDGLIKFHRAHEEARARASQPGCQGEALVGFGKYKEDTLKDLYESCDKDRQGYVKWLRGKTPHPGTAMDAAKKYILARDKERSAEAASAEAASAEAASAEAASAEAAAATPPPPTSSRSSSSSTPPTTATSSGPTTATSSGPSKATASTLLPPHKPTASKFSGLLGRRPMGPGELQAKVRKLMTTPARPAARAVSPSLRDQRPSVPPPLPEVTDEELVRMVTDVETAHVQVLHTLPLPLVVTPPSPPPPALSSIPPPLPPPPPPQVAAAPPTREDPRGVSVEETPSGETTLAPAPAGEEDEEEEGEQCGADRNAHSCFG</sequence>
<dbReference type="EMBL" id="JAOPHQ010004048">
    <property type="protein sequence ID" value="KAK0140598.1"/>
    <property type="molecule type" value="Genomic_DNA"/>
</dbReference>
<feature type="compositionally biased region" description="Acidic residues" evidence="1">
    <location>
        <begin position="423"/>
        <end position="432"/>
    </location>
</feature>
<keyword evidence="3" id="KW-1185">Reference proteome</keyword>
<feature type="compositionally biased region" description="Low complexity" evidence="1">
    <location>
        <begin position="310"/>
        <end position="319"/>
    </location>
</feature>
<evidence type="ECO:0000313" key="3">
    <source>
        <dbReference type="Proteomes" id="UP001174136"/>
    </source>
</evidence>
<reference evidence="2" key="1">
    <citation type="journal article" date="2023" name="Front. Mar. Sci.">
        <title>A new Merluccius polli reference genome to investigate the effects of global change in West African waters.</title>
        <authorList>
            <person name="Mateo J.L."/>
            <person name="Blanco-Fernandez C."/>
            <person name="Garcia-Vazquez E."/>
            <person name="Machado-Schiaffino G."/>
        </authorList>
    </citation>
    <scope>NUCLEOTIDE SEQUENCE</scope>
    <source>
        <strain evidence="2">C29</strain>
        <tissue evidence="2">Fin</tissue>
    </source>
</reference>
<feature type="compositionally biased region" description="Low complexity" evidence="1">
    <location>
        <begin position="242"/>
        <end position="275"/>
    </location>
</feature>
<dbReference type="Proteomes" id="UP001174136">
    <property type="component" value="Unassembled WGS sequence"/>
</dbReference>
<accession>A0AA47NXJ8</accession>
<evidence type="ECO:0000256" key="1">
    <source>
        <dbReference type="SAM" id="MobiDB-lite"/>
    </source>
</evidence>
<dbReference type="AlphaFoldDB" id="A0AA47NXJ8"/>
<feature type="compositionally biased region" description="Pro residues" evidence="1">
    <location>
        <begin position="368"/>
        <end position="391"/>
    </location>
</feature>
<organism evidence="2 3">
    <name type="scientific">Merluccius polli</name>
    <name type="common">Benguela hake</name>
    <name type="synonym">Merluccius cadenati</name>
    <dbReference type="NCBI Taxonomy" id="89951"/>
    <lineage>
        <taxon>Eukaryota</taxon>
        <taxon>Metazoa</taxon>
        <taxon>Chordata</taxon>
        <taxon>Craniata</taxon>
        <taxon>Vertebrata</taxon>
        <taxon>Euteleostomi</taxon>
        <taxon>Actinopterygii</taxon>
        <taxon>Neopterygii</taxon>
        <taxon>Teleostei</taxon>
        <taxon>Neoteleostei</taxon>
        <taxon>Acanthomorphata</taxon>
        <taxon>Zeiogadaria</taxon>
        <taxon>Gadariae</taxon>
        <taxon>Gadiformes</taxon>
        <taxon>Gadoidei</taxon>
        <taxon>Merlucciidae</taxon>
        <taxon>Merluccius</taxon>
    </lineage>
</organism>
<proteinExistence type="predicted"/>
<comment type="caution">
    <text evidence="2">The sequence shown here is derived from an EMBL/GenBank/DDBJ whole genome shotgun (WGS) entry which is preliminary data.</text>
</comment>
<feature type="compositionally biased region" description="Low complexity" evidence="1">
    <location>
        <begin position="223"/>
        <end position="235"/>
    </location>
</feature>
<gene>
    <name evidence="2" type="ORF">N1851_022413</name>
</gene>
<name>A0AA47NXJ8_MERPO</name>
<feature type="region of interest" description="Disordered" evidence="1">
    <location>
        <begin position="368"/>
        <end position="445"/>
    </location>
</feature>
<protein>
    <submittedName>
        <fullName evidence="2">Uncharacterized protein</fullName>
    </submittedName>
</protein>